<protein>
    <submittedName>
        <fullName evidence="1">PAAR domain-containing protein</fullName>
    </submittedName>
</protein>
<comment type="caution">
    <text evidence="1">The sequence shown here is derived from an EMBL/GenBank/DDBJ whole genome shotgun (WGS) entry which is preliminary data.</text>
</comment>
<gene>
    <name evidence="1" type="ORF">AB6T85_21790</name>
</gene>
<reference evidence="1 2" key="1">
    <citation type="submission" date="2024-07" db="EMBL/GenBank/DDBJ databases">
        <authorList>
            <person name="Hebao G."/>
        </authorList>
    </citation>
    <scope>NUCLEOTIDE SEQUENCE [LARGE SCALE GENOMIC DNA]</scope>
    <source>
        <strain evidence="1 2">ACCC 02193</strain>
    </source>
</reference>
<evidence type="ECO:0000313" key="2">
    <source>
        <dbReference type="Proteomes" id="UP001565243"/>
    </source>
</evidence>
<dbReference type="CDD" id="cd14737">
    <property type="entry name" value="PAAR_1"/>
    <property type="match status" value="1"/>
</dbReference>
<dbReference type="Gene3D" id="2.60.200.60">
    <property type="match status" value="1"/>
</dbReference>
<dbReference type="SUPFAM" id="SSF53271">
    <property type="entry name" value="PRTase-like"/>
    <property type="match status" value="1"/>
</dbReference>
<keyword evidence="2" id="KW-1185">Reference proteome</keyword>
<evidence type="ECO:0000313" key="1">
    <source>
        <dbReference type="EMBL" id="MEY8773045.1"/>
    </source>
</evidence>
<sequence>MAMIAIQGSVCSGHGNFPPRADIEGEPLLRINGVPVMVDGCAFAEHSDGTEKHGGKAVTTRPWLTVNGKGVVCVDDPVSCGSTVATGDALVQVS</sequence>
<dbReference type="Proteomes" id="UP001565243">
    <property type="component" value="Unassembled WGS sequence"/>
</dbReference>
<accession>A0ABV4EDV1</accession>
<dbReference type="InterPro" id="IPR029057">
    <property type="entry name" value="PRTase-like"/>
</dbReference>
<organism evidence="1 2">
    <name type="scientific">Erwinia aeris</name>
    <dbReference type="NCBI Taxonomy" id="3239803"/>
    <lineage>
        <taxon>Bacteria</taxon>
        <taxon>Pseudomonadati</taxon>
        <taxon>Pseudomonadota</taxon>
        <taxon>Gammaproteobacteria</taxon>
        <taxon>Enterobacterales</taxon>
        <taxon>Erwiniaceae</taxon>
        <taxon>Erwinia</taxon>
    </lineage>
</organism>
<proteinExistence type="predicted"/>
<dbReference type="EMBL" id="JBGFFX010000017">
    <property type="protein sequence ID" value="MEY8773045.1"/>
    <property type="molecule type" value="Genomic_DNA"/>
</dbReference>
<dbReference type="RefSeq" id="WP_369896674.1">
    <property type="nucleotide sequence ID" value="NZ_JBGFFX010000017.1"/>
</dbReference>
<name>A0ABV4EDV1_9GAMM</name>